<name>C4GC45_9FIRM</name>
<dbReference type="SUPFAM" id="SSF51445">
    <property type="entry name" value="(Trans)glycosidases"/>
    <property type="match status" value="1"/>
</dbReference>
<protein>
    <submittedName>
        <fullName evidence="2">Glycosyl hydrolase, family 18</fullName>
    </submittedName>
</protein>
<dbReference type="Gene3D" id="2.30.30.40">
    <property type="entry name" value="SH3 Domains"/>
    <property type="match status" value="1"/>
</dbReference>
<dbReference type="Proteomes" id="UP000003494">
    <property type="component" value="Unassembled WGS sequence"/>
</dbReference>
<accession>C4GC45</accession>
<proteinExistence type="predicted"/>
<dbReference type="InterPro" id="IPR017853">
    <property type="entry name" value="GH"/>
</dbReference>
<dbReference type="EMBL" id="ACIP02000003">
    <property type="protein sequence ID" value="EEP27987.1"/>
    <property type="molecule type" value="Genomic_DNA"/>
</dbReference>
<reference evidence="2" key="1">
    <citation type="submission" date="2009-04" db="EMBL/GenBank/DDBJ databases">
        <authorList>
            <person name="Weinstock G."/>
            <person name="Sodergren E."/>
            <person name="Clifton S."/>
            <person name="Fulton L."/>
            <person name="Fulton B."/>
            <person name="Courtney L."/>
            <person name="Fronick C."/>
            <person name="Harrison M."/>
            <person name="Strong C."/>
            <person name="Farmer C."/>
            <person name="Delahaunty K."/>
            <person name="Markovic C."/>
            <person name="Hall O."/>
            <person name="Minx P."/>
            <person name="Tomlinson C."/>
            <person name="Mitreva M."/>
            <person name="Nelson J."/>
            <person name="Hou S."/>
            <person name="Wollam A."/>
            <person name="Pepin K.H."/>
            <person name="Johnson M."/>
            <person name="Bhonagiri V."/>
            <person name="Nash W.E."/>
            <person name="Warren W."/>
            <person name="Chinwalla A."/>
            <person name="Mardis E.R."/>
            <person name="Wilson R.K."/>
        </authorList>
    </citation>
    <scope>NUCLEOTIDE SEQUENCE [LARGE SCALE GENOMIC DNA]</scope>
    <source>
        <strain evidence="2">DSM 14600</strain>
    </source>
</reference>
<keyword evidence="3" id="KW-1185">Reference proteome</keyword>
<keyword evidence="2" id="KW-0378">Hydrolase</keyword>
<dbReference type="InterPro" id="IPR029070">
    <property type="entry name" value="Chitinase_insertion_sf"/>
</dbReference>
<dbReference type="AlphaFoldDB" id="C4GC45"/>
<dbReference type="STRING" id="626523.GCWU000342_01532"/>
<dbReference type="HOGENOM" id="CLU_020253_0_0_9"/>
<dbReference type="Gene3D" id="3.20.20.80">
    <property type="entry name" value="Glycosidases"/>
    <property type="match status" value="1"/>
</dbReference>
<dbReference type="PANTHER" id="PTHR46066">
    <property type="entry name" value="CHITINASE DOMAIN-CONTAINING PROTEIN 1 FAMILY MEMBER"/>
    <property type="match status" value="1"/>
</dbReference>
<feature type="domain" description="GH18" evidence="1">
    <location>
        <begin position="255"/>
        <end position="567"/>
    </location>
</feature>
<dbReference type="PANTHER" id="PTHR46066:SF2">
    <property type="entry name" value="CHITINASE DOMAIN-CONTAINING PROTEIN 1"/>
    <property type="match status" value="1"/>
</dbReference>
<evidence type="ECO:0000313" key="3">
    <source>
        <dbReference type="Proteomes" id="UP000003494"/>
    </source>
</evidence>
<dbReference type="SMART" id="SM00636">
    <property type="entry name" value="Glyco_18"/>
    <property type="match status" value="1"/>
</dbReference>
<dbReference type="RefSeq" id="WP_006906530.1">
    <property type="nucleotide sequence ID" value="NZ_GG665866.1"/>
</dbReference>
<evidence type="ECO:0000313" key="2">
    <source>
        <dbReference type="EMBL" id="EEP27987.1"/>
    </source>
</evidence>
<dbReference type="GO" id="GO:0008061">
    <property type="term" value="F:chitin binding"/>
    <property type="evidence" value="ECO:0007669"/>
    <property type="project" value="InterPro"/>
</dbReference>
<gene>
    <name evidence="2" type="ORF">GCWU000342_01532</name>
</gene>
<dbReference type="PROSITE" id="PS51910">
    <property type="entry name" value="GH18_2"/>
    <property type="match status" value="1"/>
</dbReference>
<dbReference type="GO" id="GO:0005975">
    <property type="term" value="P:carbohydrate metabolic process"/>
    <property type="evidence" value="ECO:0007669"/>
    <property type="project" value="InterPro"/>
</dbReference>
<dbReference type="GO" id="GO:0016787">
    <property type="term" value="F:hydrolase activity"/>
    <property type="evidence" value="ECO:0007669"/>
    <property type="project" value="UniProtKB-KW"/>
</dbReference>
<dbReference type="InterPro" id="IPR001223">
    <property type="entry name" value="Glyco_hydro18_cat"/>
</dbReference>
<sequence>MKKKKKRIPLALILLLVIVLLGIVIFLVVRYRPGKEHLSLNTFFGVDGEEDGAVIANGNLISTDDKAPAAKLVNGTTYVRWSLLHDHLDDGWVYDASEGILRYATDKNLISVNLSDSNYMEDKNSKSWSAPIVIVSDNKTYVALDFVKQFTDLTYTVANQPNRLAIWTAGTAVKTGSLNGAEGIRRKAGIKSQILEDGKSGDSLTIVQELDGWYQVVTADNVIGCVRKSKVSGVKDSKIEANLPERQYSHRILDQKIQLAWHQVTSTAGNANMSNLLANTSGINVISPTWFSLKDNGGNLNDYGSSDYVTKAHSENVAVWGLVSNLASKGVDTKTVLNTTSARDNLVNGLIAAAIRYNLDGINVDIESLPTEAADGYIQFIRELSLKAHANNLVVSVDNYTPSASSLHYNRAEQANYADYNVIMAYDEHWATDKTAGSNSSIDYVKKAVSATLETTPARQVILALPLYTRAWTTKSDGSVSSQAVAMKDQDALLAQNKVVASWNEELGQSTASWKDADGNKVEIWLENADSIAKKMEVYRNNQLGGVAFWKLGMEPSSIWQTVSAGK</sequence>
<evidence type="ECO:0000259" key="1">
    <source>
        <dbReference type="PROSITE" id="PS51910"/>
    </source>
</evidence>
<dbReference type="Gene3D" id="3.10.50.10">
    <property type="match status" value="1"/>
</dbReference>
<dbReference type="Pfam" id="PF00704">
    <property type="entry name" value="Glyco_hydro_18"/>
    <property type="match status" value="1"/>
</dbReference>
<organism evidence="2 3">
    <name type="scientific">Shuttleworthella satelles DSM 14600</name>
    <dbReference type="NCBI Taxonomy" id="626523"/>
    <lineage>
        <taxon>Bacteria</taxon>
        <taxon>Bacillati</taxon>
        <taxon>Bacillota</taxon>
        <taxon>Clostridia</taxon>
        <taxon>Lachnospirales</taxon>
        <taxon>Lachnospiraceae</taxon>
        <taxon>Shuttleworthella</taxon>
    </lineage>
</organism>
<dbReference type="InterPro" id="IPR011583">
    <property type="entry name" value="Chitinase_II/V-like_cat"/>
</dbReference>
<dbReference type="eggNOG" id="COG3858">
    <property type="taxonomic scope" value="Bacteria"/>
</dbReference>
<comment type="caution">
    <text evidence="2">The sequence shown here is derived from an EMBL/GenBank/DDBJ whole genome shotgun (WGS) entry which is preliminary data.</text>
</comment>